<dbReference type="GO" id="GO:0004656">
    <property type="term" value="F:procollagen-proline 4-dioxygenase activity"/>
    <property type="evidence" value="ECO:0007669"/>
    <property type="project" value="TreeGrafter"/>
</dbReference>
<dbReference type="Gene3D" id="2.60.120.620">
    <property type="entry name" value="q2cbj1_9rhob like domain"/>
    <property type="match status" value="1"/>
</dbReference>
<dbReference type="Pfam" id="PF13640">
    <property type="entry name" value="2OG-FeII_Oxy_3"/>
    <property type="match status" value="1"/>
</dbReference>
<evidence type="ECO:0000256" key="3">
    <source>
        <dbReference type="ARBA" id="ARBA00022896"/>
    </source>
</evidence>
<keyword evidence="3" id="KW-0847">Vitamin C</keyword>
<dbReference type="InterPro" id="IPR045054">
    <property type="entry name" value="P4HA-like"/>
</dbReference>
<comment type="cofactor">
    <cofactor evidence="1">
        <name>L-ascorbate</name>
        <dbReference type="ChEBI" id="CHEBI:38290"/>
    </cofactor>
</comment>
<dbReference type="GO" id="GO:0005783">
    <property type="term" value="C:endoplasmic reticulum"/>
    <property type="evidence" value="ECO:0007669"/>
    <property type="project" value="TreeGrafter"/>
</dbReference>
<dbReference type="OrthoDB" id="420380at2759"/>
<dbReference type="InterPro" id="IPR005123">
    <property type="entry name" value="Oxoglu/Fe-dep_dioxygenase_dom"/>
</dbReference>
<dbReference type="SMART" id="SM00702">
    <property type="entry name" value="P4Hc"/>
    <property type="match status" value="1"/>
</dbReference>
<name>A0A8S4PQ39_OWEFU</name>
<feature type="non-terminal residue" evidence="8">
    <location>
        <position position="1"/>
    </location>
</feature>
<dbReference type="EMBL" id="CAIIXF020000009">
    <property type="protein sequence ID" value="CAH1793742.1"/>
    <property type="molecule type" value="Genomic_DNA"/>
</dbReference>
<dbReference type="PROSITE" id="PS51471">
    <property type="entry name" value="FE2OG_OXY"/>
    <property type="match status" value="1"/>
</dbReference>
<dbReference type="PANTHER" id="PTHR10869">
    <property type="entry name" value="PROLYL 4-HYDROXYLASE ALPHA SUBUNIT"/>
    <property type="match status" value="1"/>
</dbReference>
<evidence type="ECO:0000313" key="9">
    <source>
        <dbReference type="Proteomes" id="UP000749559"/>
    </source>
</evidence>
<keyword evidence="4" id="KW-0223">Dioxygenase</keyword>
<protein>
    <recommendedName>
        <fullName evidence="7">Fe2OG dioxygenase domain-containing protein</fullName>
    </recommendedName>
</protein>
<evidence type="ECO:0000256" key="1">
    <source>
        <dbReference type="ARBA" id="ARBA00001961"/>
    </source>
</evidence>
<dbReference type="InterPro" id="IPR044862">
    <property type="entry name" value="Pro_4_hyd_alph_FE2OG_OXY"/>
</dbReference>
<proteinExistence type="predicted"/>
<evidence type="ECO:0000256" key="4">
    <source>
        <dbReference type="ARBA" id="ARBA00022964"/>
    </source>
</evidence>
<gene>
    <name evidence="8" type="ORF">OFUS_LOCUS18554</name>
</gene>
<dbReference type="Proteomes" id="UP000749559">
    <property type="component" value="Unassembled WGS sequence"/>
</dbReference>
<keyword evidence="2" id="KW-0479">Metal-binding</keyword>
<dbReference type="AlphaFoldDB" id="A0A8S4PQ39"/>
<evidence type="ECO:0000256" key="6">
    <source>
        <dbReference type="ARBA" id="ARBA00023004"/>
    </source>
</evidence>
<dbReference type="GO" id="GO:0005506">
    <property type="term" value="F:iron ion binding"/>
    <property type="evidence" value="ECO:0007669"/>
    <property type="project" value="InterPro"/>
</dbReference>
<evidence type="ECO:0000256" key="2">
    <source>
        <dbReference type="ARBA" id="ARBA00022723"/>
    </source>
</evidence>
<keyword evidence="9" id="KW-1185">Reference proteome</keyword>
<dbReference type="GO" id="GO:0031418">
    <property type="term" value="F:L-ascorbic acid binding"/>
    <property type="evidence" value="ECO:0007669"/>
    <property type="project" value="UniProtKB-KW"/>
</dbReference>
<evidence type="ECO:0000256" key="5">
    <source>
        <dbReference type="ARBA" id="ARBA00023002"/>
    </source>
</evidence>
<organism evidence="8 9">
    <name type="scientific">Owenia fusiformis</name>
    <name type="common">Polychaete worm</name>
    <dbReference type="NCBI Taxonomy" id="6347"/>
    <lineage>
        <taxon>Eukaryota</taxon>
        <taxon>Metazoa</taxon>
        <taxon>Spiralia</taxon>
        <taxon>Lophotrochozoa</taxon>
        <taxon>Annelida</taxon>
        <taxon>Polychaeta</taxon>
        <taxon>Sedentaria</taxon>
        <taxon>Canalipalpata</taxon>
        <taxon>Sabellida</taxon>
        <taxon>Oweniida</taxon>
        <taxon>Oweniidae</taxon>
        <taxon>Owenia</taxon>
    </lineage>
</organism>
<evidence type="ECO:0000259" key="7">
    <source>
        <dbReference type="PROSITE" id="PS51471"/>
    </source>
</evidence>
<keyword evidence="5" id="KW-0560">Oxidoreductase</keyword>
<sequence length="179" mass="20018">MFYDVITNEESEFIKHEALPGLARAHVGDPSKADVTDQRVGKVAWIYDTHHPRIHQLSHRVAEITGLHTEYKTSLSHSEPFQVVNYGMGGQYEPHHDYYADISMLAHVPDFIKNTGDRLSTFLFYLNDVEAGGATVFPYAKVHVPAVKGAAAFWFNVKRSGENDVRTLHAGCPVVLGQK</sequence>
<dbReference type="PANTHER" id="PTHR10869:SF244">
    <property type="entry name" value="PROLYL 4-HYDROXYLASE SUBUNIT ALPHA-2"/>
    <property type="match status" value="1"/>
</dbReference>
<reference evidence="8" key="1">
    <citation type="submission" date="2022-03" db="EMBL/GenBank/DDBJ databases">
        <authorList>
            <person name="Martin C."/>
        </authorList>
    </citation>
    <scope>NUCLEOTIDE SEQUENCE</scope>
</reference>
<keyword evidence="6" id="KW-0408">Iron</keyword>
<feature type="domain" description="Fe2OG dioxygenase" evidence="7">
    <location>
        <begin position="76"/>
        <end position="179"/>
    </location>
</feature>
<evidence type="ECO:0000313" key="8">
    <source>
        <dbReference type="EMBL" id="CAH1793742.1"/>
    </source>
</evidence>
<comment type="caution">
    <text evidence="8">The sequence shown here is derived from an EMBL/GenBank/DDBJ whole genome shotgun (WGS) entry which is preliminary data.</text>
</comment>
<dbReference type="InterPro" id="IPR006620">
    <property type="entry name" value="Pro_4_hyd_alph"/>
</dbReference>
<accession>A0A8S4PQ39</accession>